<accession>A0ABX7M4J2</accession>
<dbReference type="EMBL" id="CP071060">
    <property type="protein sequence ID" value="QSI76657.1"/>
    <property type="molecule type" value="Genomic_DNA"/>
</dbReference>
<evidence type="ECO:0000313" key="1">
    <source>
        <dbReference type="EMBL" id="QSI76657.1"/>
    </source>
</evidence>
<protein>
    <recommendedName>
        <fullName evidence="3">Bulb-type lectin domain-containing protein</fullName>
    </recommendedName>
</protein>
<dbReference type="RefSeq" id="WP_206254299.1">
    <property type="nucleotide sequence ID" value="NZ_CP071060.1"/>
</dbReference>
<proteinExistence type="predicted"/>
<evidence type="ECO:0000313" key="2">
    <source>
        <dbReference type="Proteomes" id="UP000663570"/>
    </source>
</evidence>
<name>A0ABX7M4J2_9RHOO</name>
<reference evidence="1 2" key="1">
    <citation type="submission" date="2021-02" db="EMBL/GenBank/DDBJ databases">
        <title>Niveibacterium changnyeongensis HC41.</title>
        <authorList>
            <person name="Kang M."/>
        </authorList>
    </citation>
    <scope>NUCLEOTIDE SEQUENCE [LARGE SCALE GENOMIC DNA]</scope>
    <source>
        <strain evidence="1 2">HC41</strain>
    </source>
</reference>
<keyword evidence="2" id="KW-1185">Reference proteome</keyword>
<dbReference type="Proteomes" id="UP000663570">
    <property type="component" value="Chromosome"/>
</dbReference>
<evidence type="ECO:0008006" key="3">
    <source>
        <dbReference type="Google" id="ProtNLM"/>
    </source>
</evidence>
<gene>
    <name evidence="1" type="ORF">JY500_19700</name>
</gene>
<sequence>MTTGTPLYSLNGEQPPIVGCKCTSFCLLQHQEHGEVADPANVAYFEFSGKWVRLYFDGNTIFWRSSDQPTVPVNHTDSSALVLVNLSEMPGVVGRNLASVEYWGASTEVGATLNFEEGSTLAFRHLADHDKTLFSAG</sequence>
<organism evidence="1 2">
    <name type="scientific">Niveibacterium microcysteis</name>
    <dbReference type="NCBI Taxonomy" id="2811415"/>
    <lineage>
        <taxon>Bacteria</taxon>
        <taxon>Pseudomonadati</taxon>
        <taxon>Pseudomonadota</taxon>
        <taxon>Betaproteobacteria</taxon>
        <taxon>Rhodocyclales</taxon>
        <taxon>Rhodocyclaceae</taxon>
        <taxon>Niveibacterium</taxon>
    </lineage>
</organism>